<protein>
    <recommendedName>
        <fullName evidence="2">F-box domain-containing protein</fullName>
    </recommendedName>
</protein>
<dbReference type="EMBL" id="MU793288">
    <property type="protein sequence ID" value="KAJ3787629.1"/>
    <property type="molecule type" value="Genomic_DNA"/>
</dbReference>
<evidence type="ECO:0000256" key="1">
    <source>
        <dbReference type="SAM" id="Coils"/>
    </source>
</evidence>
<feature type="coiled-coil region" evidence="1">
    <location>
        <begin position="33"/>
        <end position="67"/>
    </location>
</feature>
<dbReference type="Proteomes" id="UP001163798">
    <property type="component" value="Unassembled WGS sequence"/>
</dbReference>
<evidence type="ECO:0000313" key="3">
    <source>
        <dbReference type="EMBL" id="KAJ3787629.1"/>
    </source>
</evidence>
<dbReference type="Pfam" id="PF12937">
    <property type="entry name" value="F-box-like"/>
    <property type="match status" value="1"/>
</dbReference>
<reference evidence="3" key="1">
    <citation type="submission" date="2022-08" db="EMBL/GenBank/DDBJ databases">
        <authorList>
            <consortium name="DOE Joint Genome Institute"/>
            <person name="Min B."/>
            <person name="Riley R."/>
            <person name="Sierra-Patev S."/>
            <person name="Naranjo-Ortiz M."/>
            <person name="Looney B."/>
            <person name="Konkel Z."/>
            <person name="Slot J.C."/>
            <person name="Sakamoto Y."/>
            <person name="Steenwyk J.L."/>
            <person name="Rokas A."/>
            <person name="Carro J."/>
            <person name="Camarero S."/>
            <person name="Ferreira P."/>
            <person name="Molpeceres G."/>
            <person name="Ruiz-Duenas F.J."/>
            <person name="Serrano A."/>
            <person name="Henrissat B."/>
            <person name="Drula E."/>
            <person name="Hughes K.W."/>
            <person name="Mata J.L."/>
            <person name="Ishikawa N.K."/>
            <person name="Vargas-Isla R."/>
            <person name="Ushijima S."/>
            <person name="Smith C.A."/>
            <person name="Ahrendt S."/>
            <person name="Andreopoulos W."/>
            <person name="He G."/>
            <person name="Labutti K."/>
            <person name="Lipzen A."/>
            <person name="Ng V."/>
            <person name="Sandor L."/>
            <person name="Barry K."/>
            <person name="Martinez A.T."/>
            <person name="Xiao Y."/>
            <person name="Gibbons J.G."/>
            <person name="Terashima K."/>
            <person name="Hibbett D.S."/>
            <person name="Grigoriev I.V."/>
        </authorList>
    </citation>
    <scope>NUCLEOTIDE SEQUENCE</scope>
    <source>
        <strain evidence="3">TFB10291</strain>
    </source>
</reference>
<dbReference type="Gene3D" id="1.20.1280.50">
    <property type="match status" value="1"/>
</dbReference>
<comment type="caution">
    <text evidence="3">The sequence shown here is derived from an EMBL/GenBank/DDBJ whole genome shotgun (WGS) entry which is preliminary data.</text>
</comment>
<dbReference type="SUPFAM" id="SSF52047">
    <property type="entry name" value="RNI-like"/>
    <property type="match status" value="1"/>
</dbReference>
<organism evidence="3 4">
    <name type="scientific">Lentinula aff. detonsa</name>
    <dbReference type="NCBI Taxonomy" id="2804958"/>
    <lineage>
        <taxon>Eukaryota</taxon>
        <taxon>Fungi</taxon>
        <taxon>Dikarya</taxon>
        <taxon>Basidiomycota</taxon>
        <taxon>Agaricomycotina</taxon>
        <taxon>Agaricomycetes</taxon>
        <taxon>Agaricomycetidae</taxon>
        <taxon>Agaricales</taxon>
        <taxon>Marasmiineae</taxon>
        <taxon>Omphalotaceae</taxon>
        <taxon>Lentinula</taxon>
    </lineage>
</organism>
<name>A0AA38KBC0_9AGAR</name>
<dbReference type="InterPro" id="IPR001810">
    <property type="entry name" value="F-box_dom"/>
</dbReference>
<proteinExistence type="predicted"/>
<keyword evidence="1" id="KW-0175">Coiled coil</keyword>
<feature type="domain" description="F-box" evidence="2">
    <location>
        <begin position="73"/>
        <end position="131"/>
    </location>
</feature>
<sequence length="553" mass="62310">MDESIRTSTTSHHLLYTNVAPSTQERCIIADLLEKKVQQVRKLEEMARMLNNELVQARDDLLEHKALLSGVRKLPVEILSEIFSQCLPEVDTSSVIWSPEPHPNQAPLLLTQVCRSWRSIAIATPRLWSALIINASNGSPSHSAITKLWLDRSRNVPLTLTLLVRATDRFDGGRRATSYEEFVPLAATKVLTMFVSHLPRVRALALLFALPVIRAIPKLHPVGDNVCNQLEKLHLVTSFENTAQEITWTRSLVHSAPNLRHLYFDSSMVPLPIVRGEEWCLRLRTINLDAAYGIPPQDFFLLLRNSPELVQCVIVMNLDESLNHLTRWDEMPKVVHSALQELSLSSEDIFLGNVLNLLTLPALVSLKLSTVGDEAWPHTELMNFLSRSLCILKELKLDSERMTDDQFLIYLGLVNKSLRALYLPTWKSTSERILQFITPVKLKASATLLGSPDPSPFPLGRNLPYLETLSFGIAPHQYIASLRDFVEDRCLVNQGTKPRLRAIHIHLLLPLISGLATDLDLALKTLLDQVSDDNSLTLKITSSHLQFPSFVYV</sequence>
<keyword evidence="4" id="KW-1185">Reference proteome</keyword>
<gene>
    <name evidence="3" type="ORF">GGU10DRAFT_308675</name>
</gene>
<accession>A0AA38KBC0</accession>
<evidence type="ECO:0000259" key="2">
    <source>
        <dbReference type="Pfam" id="PF12937"/>
    </source>
</evidence>
<dbReference type="AlphaFoldDB" id="A0AA38KBC0"/>
<evidence type="ECO:0000313" key="4">
    <source>
        <dbReference type="Proteomes" id="UP001163798"/>
    </source>
</evidence>